<protein>
    <submittedName>
        <fullName evidence="3">T9SS type A sorting domain-containing protein</fullName>
    </submittedName>
</protein>
<dbReference type="InterPro" id="IPR026444">
    <property type="entry name" value="Secre_tail"/>
</dbReference>
<feature type="signal peptide" evidence="1">
    <location>
        <begin position="1"/>
        <end position="22"/>
    </location>
</feature>
<reference evidence="3" key="2">
    <citation type="journal article" date="2021" name="Microbiome">
        <title>Successional dynamics and alternative stable states in a saline activated sludge microbial community over 9 years.</title>
        <authorList>
            <person name="Wang Y."/>
            <person name="Ye J."/>
            <person name="Ju F."/>
            <person name="Liu L."/>
            <person name="Boyd J.A."/>
            <person name="Deng Y."/>
            <person name="Parks D.H."/>
            <person name="Jiang X."/>
            <person name="Yin X."/>
            <person name="Woodcroft B.J."/>
            <person name="Tyson G.W."/>
            <person name="Hugenholtz P."/>
            <person name="Polz M.F."/>
            <person name="Zhang T."/>
        </authorList>
    </citation>
    <scope>NUCLEOTIDE SEQUENCE</scope>
    <source>
        <strain evidence="3">HKST-UBA02</strain>
    </source>
</reference>
<dbReference type="Pfam" id="PF13860">
    <property type="entry name" value="FlgD_ig"/>
    <property type="match status" value="1"/>
</dbReference>
<dbReference type="Gene3D" id="2.60.40.4070">
    <property type="match status" value="1"/>
</dbReference>
<comment type="caution">
    <text evidence="3">The sequence shown here is derived from an EMBL/GenBank/DDBJ whole genome shotgun (WGS) entry which is preliminary data.</text>
</comment>
<dbReference type="SUPFAM" id="SSF63829">
    <property type="entry name" value="Calcium-dependent phosphotriesterase"/>
    <property type="match status" value="1"/>
</dbReference>
<feature type="chain" id="PRO_5037699976" evidence="1">
    <location>
        <begin position="23"/>
        <end position="631"/>
    </location>
</feature>
<dbReference type="AlphaFoldDB" id="A0A956ND51"/>
<gene>
    <name evidence="3" type="ORF">KDA27_07725</name>
</gene>
<dbReference type="NCBIfam" id="TIGR04183">
    <property type="entry name" value="Por_Secre_tail"/>
    <property type="match status" value="1"/>
</dbReference>
<evidence type="ECO:0000313" key="3">
    <source>
        <dbReference type="EMBL" id="MCA9755673.1"/>
    </source>
</evidence>
<name>A0A956ND51_UNCEI</name>
<dbReference type="EMBL" id="JAGQHS010000029">
    <property type="protein sequence ID" value="MCA9755673.1"/>
    <property type="molecule type" value="Genomic_DNA"/>
</dbReference>
<evidence type="ECO:0000313" key="4">
    <source>
        <dbReference type="Proteomes" id="UP000739538"/>
    </source>
</evidence>
<dbReference type="Gene3D" id="2.130.10.10">
    <property type="entry name" value="YVTN repeat-like/Quinoprotein amine dehydrogenase"/>
    <property type="match status" value="1"/>
</dbReference>
<dbReference type="InterPro" id="IPR025965">
    <property type="entry name" value="FlgD/Vpr_Ig-like"/>
</dbReference>
<organism evidence="3 4">
    <name type="scientific">Eiseniibacteriota bacterium</name>
    <dbReference type="NCBI Taxonomy" id="2212470"/>
    <lineage>
        <taxon>Bacteria</taxon>
        <taxon>Candidatus Eiseniibacteriota</taxon>
    </lineage>
</organism>
<proteinExistence type="predicted"/>
<sequence length="631" mass="67035">MTRLALCGCLIGWFAAANVAHAVDPYVDTGFSAATPLPDADLVIVREQFYGAGGVDLTTYGISGGSHDYVQSIYVRLFVDNNGSTDDAVSALIVLPESVSILGIITDGDDLGGAADDGAFTETDAIFGVGTDPDRYSESARGFEAGSGPTTNEFIGLINDNTIAFGLSVDSGVDDFRIIIDYGDSFPPDLSFDILGVDVGLLGGIEPFDGIQVGDTVDDSVFGSGDYGETRSLLQIPLTSVTPAIPGEILPFQPEESVFIARDTSGLTKIDSFDLILEFPLPGMFELDNNVSNPRGITDHADGHLYAVGRDGGFGIMDPETRAVTTVLMANLDGNVVDVTDLPGESDVFGVRNTTGNSAIDRIDPSVPVVTESWEIVEPNNPVAICDSPDGRLFVLGGNGELGWCNPGGTNQSWIDLNPPTGSYDGMTDRPGTDLLYLLRNTTGDTKVDVFDIVTNQVTFDLASLPLPTTPSDITDGPNDLLYVIGDGGANPTAFSAVDPVTGENLALFDILDFTGTYRTITSFHAATSDAPPVEEAALSATVRHFAWPNPFGPSVEVRYELPDPARVEAEVVDVHGRRVRQLRHGLENGGWHTLRWDGRDDAGQDLPNGTYFYRIATDGTQVSGTIVKVE</sequence>
<reference evidence="3" key="1">
    <citation type="submission" date="2020-04" db="EMBL/GenBank/DDBJ databases">
        <authorList>
            <person name="Zhang T."/>
        </authorList>
    </citation>
    <scope>NUCLEOTIDE SEQUENCE</scope>
    <source>
        <strain evidence="3">HKST-UBA02</strain>
    </source>
</reference>
<accession>A0A956ND51</accession>
<keyword evidence="1" id="KW-0732">Signal</keyword>
<dbReference type="Proteomes" id="UP000739538">
    <property type="component" value="Unassembled WGS sequence"/>
</dbReference>
<dbReference type="InterPro" id="IPR015943">
    <property type="entry name" value="WD40/YVTN_repeat-like_dom_sf"/>
</dbReference>
<evidence type="ECO:0000259" key="2">
    <source>
        <dbReference type="Pfam" id="PF13860"/>
    </source>
</evidence>
<feature type="domain" description="FlgD/Vpr Ig-like" evidence="2">
    <location>
        <begin position="555"/>
        <end position="618"/>
    </location>
</feature>
<evidence type="ECO:0000256" key="1">
    <source>
        <dbReference type="SAM" id="SignalP"/>
    </source>
</evidence>